<dbReference type="PANTHER" id="PTHR43409:SF16">
    <property type="entry name" value="SLR0320 PROTEIN"/>
    <property type="match status" value="1"/>
</dbReference>
<dbReference type="SFLD" id="SFLDG01082">
    <property type="entry name" value="B12-binding_domain_containing"/>
    <property type="match status" value="1"/>
</dbReference>
<dbReference type="InterPro" id="IPR023404">
    <property type="entry name" value="rSAM_horseshoe"/>
</dbReference>
<dbReference type="SFLD" id="SFLDS00029">
    <property type="entry name" value="Radical_SAM"/>
    <property type="match status" value="1"/>
</dbReference>
<evidence type="ECO:0000256" key="4">
    <source>
        <dbReference type="ARBA" id="ARBA00023004"/>
    </source>
</evidence>
<dbReference type="Gene3D" id="3.80.30.20">
    <property type="entry name" value="tm_1862 like domain"/>
    <property type="match status" value="1"/>
</dbReference>
<dbReference type="InterPro" id="IPR058240">
    <property type="entry name" value="rSAM_sf"/>
</dbReference>
<evidence type="ECO:0000256" key="3">
    <source>
        <dbReference type="ARBA" id="ARBA00022723"/>
    </source>
</evidence>
<sequence length="642" mass="72979">MRGRALIVQQGAWDMPKESMPLAAGYLTAAARADPVVGPEFDVGIQNFRGGESLGSMARTIFSGVVPDVLAFSVFGWNFNQFGALAETYKSVRPDGWVVFGGTHVAHQAERVFRRFPEVDVVANGEGEFTFRDLLLAVLEEKSPHDLARVPGISYRDEEGTIHTTAEAPRIDDLDSIPSPFLTGAIPLLDHNGRFPYDVALMETNRGCPYKCSFCYWGGAVGQRMRDFSRERLRAELDMFGYHQIPTVVLCDSNFGMRQPDAEFVEDLVRTREKYGFPQSLETSWAKNKSKTFHNIIRRMKAEGFQSSFTVALQTLDDTALRDMGRSNMRLNEWKDLAAWLAAEGLDAYAELIWGAPGETVDSFLTGYDRLSEHVSRIAVYPLLLLPNTSYTENREEHGFVTVRGDNDDFEYVLANRTVTVAENTMMQRFMFWARMMSENMYFRHIWVPLRELAGLTQSAVLLILSDWFQDSTDPAVAELLGHGREFTDSGLIVESLHKLYADPRFAPIFQRWWDDAILPKVPERHRPLLNEIFRYDNTTRPIYSRAGAEDAEVRSIDGLPHYIRSDLRFQYAMPHVLDAIRASRPFDDEPSPVELTLAYRVGFDDYLDNHELATYYAARCLEIRELTAQRTNPSYGDASTH</sequence>
<dbReference type="Pfam" id="PF02310">
    <property type="entry name" value="B12-binding"/>
    <property type="match status" value="1"/>
</dbReference>
<dbReference type="CDD" id="cd01335">
    <property type="entry name" value="Radical_SAM"/>
    <property type="match status" value="1"/>
</dbReference>
<dbReference type="SFLD" id="SFLDF00317">
    <property type="entry name" value="thioacetal_methlytransferase"/>
    <property type="match status" value="1"/>
</dbReference>
<keyword evidence="4" id="KW-0408">Iron</keyword>
<accession>A0ABT0UGM0</accession>
<proteinExistence type="predicted"/>
<dbReference type="Proteomes" id="UP001431429">
    <property type="component" value="Unassembled WGS sequence"/>
</dbReference>
<evidence type="ECO:0000256" key="1">
    <source>
        <dbReference type="ARBA" id="ARBA00001966"/>
    </source>
</evidence>
<keyword evidence="3" id="KW-0479">Metal-binding</keyword>
<evidence type="ECO:0000313" key="8">
    <source>
        <dbReference type="EMBL" id="MCM2387174.1"/>
    </source>
</evidence>
<dbReference type="InterPro" id="IPR034466">
    <property type="entry name" value="Methyltransferase_Class_B"/>
</dbReference>
<keyword evidence="2" id="KW-0949">S-adenosyl-L-methionine</keyword>
<reference evidence="8" key="1">
    <citation type="submission" date="2022-06" db="EMBL/GenBank/DDBJ databases">
        <title>Genome public.</title>
        <authorList>
            <person name="Sun Q."/>
        </authorList>
    </citation>
    <scope>NUCLEOTIDE SEQUENCE</scope>
    <source>
        <strain evidence="8">CWNU-1</strain>
    </source>
</reference>
<dbReference type="InterPro" id="IPR007197">
    <property type="entry name" value="rSAM"/>
</dbReference>
<dbReference type="InterPro" id="IPR006158">
    <property type="entry name" value="Cobalamin-bd"/>
</dbReference>
<comment type="cofactor">
    <cofactor evidence="1">
        <name>[4Fe-4S] cluster</name>
        <dbReference type="ChEBI" id="CHEBI:49883"/>
    </cofactor>
</comment>
<evidence type="ECO:0000259" key="6">
    <source>
        <dbReference type="PROSITE" id="PS51332"/>
    </source>
</evidence>
<dbReference type="InterPro" id="IPR006638">
    <property type="entry name" value="Elp3/MiaA/NifB-like_rSAM"/>
</dbReference>
<dbReference type="PANTHER" id="PTHR43409">
    <property type="entry name" value="ANAEROBIC MAGNESIUM-PROTOPORPHYRIN IX MONOMETHYL ESTER CYCLASE-RELATED"/>
    <property type="match status" value="1"/>
</dbReference>
<organism evidence="8 9">
    <name type="scientific">Streptomyces albipurpureus</name>
    <dbReference type="NCBI Taxonomy" id="2897419"/>
    <lineage>
        <taxon>Bacteria</taxon>
        <taxon>Bacillati</taxon>
        <taxon>Actinomycetota</taxon>
        <taxon>Actinomycetes</taxon>
        <taxon>Kitasatosporales</taxon>
        <taxon>Streptomycetaceae</taxon>
        <taxon>Streptomyces</taxon>
    </lineage>
</organism>
<dbReference type="PROSITE" id="PS51332">
    <property type="entry name" value="B12_BINDING"/>
    <property type="match status" value="1"/>
</dbReference>
<feature type="domain" description="B12-binding" evidence="6">
    <location>
        <begin position="3"/>
        <end position="145"/>
    </location>
</feature>
<evidence type="ECO:0000313" key="9">
    <source>
        <dbReference type="Proteomes" id="UP001431429"/>
    </source>
</evidence>
<keyword evidence="9" id="KW-1185">Reference proteome</keyword>
<dbReference type="SMART" id="SM00729">
    <property type="entry name" value="Elp3"/>
    <property type="match status" value="1"/>
</dbReference>
<feature type="domain" description="Radical SAM core" evidence="7">
    <location>
        <begin position="194"/>
        <end position="423"/>
    </location>
</feature>
<protein>
    <submittedName>
        <fullName evidence="8">KedN5 family methylcobalamin-dependent radical SAM C-methyltransferase</fullName>
    </submittedName>
</protein>
<dbReference type="EMBL" id="JAMQAW010000002">
    <property type="protein sequence ID" value="MCM2387174.1"/>
    <property type="molecule type" value="Genomic_DNA"/>
</dbReference>
<dbReference type="SFLD" id="SFLDG01123">
    <property type="entry name" value="methyltransferase_(Class_B)"/>
    <property type="match status" value="1"/>
</dbReference>
<comment type="caution">
    <text evidence="8">The sequence shown here is derived from an EMBL/GenBank/DDBJ whole genome shotgun (WGS) entry which is preliminary data.</text>
</comment>
<evidence type="ECO:0000259" key="7">
    <source>
        <dbReference type="PROSITE" id="PS51918"/>
    </source>
</evidence>
<dbReference type="Pfam" id="PF04055">
    <property type="entry name" value="Radical_SAM"/>
    <property type="match status" value="1"/>
</dbReference>
<dbReference type="SUPFAM" id="SSF102114">
    <property type="entry name" value="Radical SAM enzymes"/>
    <property type="match status" value="1"/>
</dbReference>
<gene>
    <name evidence="8" type="ORF">NBG84_02395</name>
</gene>
<dbReference type="NCBIfam" id="NF033712">
    <property type="entry name" value="B12_rSAM_KedN5"/>
    <property type="match status" value="1"/>
</dbReference>
<name>A0ABT0UGM0_9ACTN</name>
<keyword evidence="5" id="KW-0411">Iron-sulfur</keyword>
<dbReference type="PROSITE" id="PS51918">
    <property type="entry name" value="RADICAL_SAM"/>
    <property type="match status" value="1"/>
</dbReference>
<dbReference type="SFLD" id="SFLDF00436">
    <property type="entry name" value="pactamycin_C-methyltransferase"/>
    <property type="match status" value="1"/>
</dbReference>
<evidence type="ECO:0000256" key="2">
    <source>
        <dbReference type="ARBA" id="ARBA00022691"/>
    </source>
</evidence>
<dbReference type="InterPro" id="IPR051198">
    <property type="entry name" value="BchE-like"/>
</dbReference>
<dbReference type="Gene3D" id="3.40.50.280">
    <property type="entry name" value="Cobalamin-binding domain"/>
    <property type="match status" value="1"/>
</dbReference>
<evidence type="ECO:0000256" key="5">
    <source>
        <dbReference type="ARBA" id="ARBA00023014"/>
    </source>
</evidence>
<dbReference type="RefSeq" id="WP_250917525.1">
    <property type="nucleotide sequence ID" value="NZ_JAMQAW010000002.1"/>
</dbReference>
<dbReference type="CDD" id="cd02068">
    <property type="entry name" value="radical_SAM_B12_BD"/>
    <property type="match status" value="1"/>
</dbReference>